<organism evidence="5 6">
    <name type="scientific">Triparma strigata</name>
    <dbReference type="NCBI Taxonomy" id="1606541"/>
    <lineage>
        <taxon>Eukaryota</taxon>
        <taxon>Sar</taxon>
        <taxon>Stramenopiles</taxon>
        <taxon>Ochrophyta</taxon>
        <taxon>Bolidophyceae</taxon>
        <taxon>Parmales</taxon>
        <taxon>Triparmaceae</taxon>
        <taxon>Triparma</taxon>
    </lineage>
</organism>
<dbReference type="EC" id="3.1.1.47" evidence="1"/>
<dbReference type="InterPro" id="IPR029058">
    <property type="entry name" value="AB_hydrolase_fold"/>
</dbReference>
<evidence type="ECO:0000313" key="6">
    <source>
        <dbReference type="Proteomes" id="UP001165085"/>
    </source>
</evidence>
<accession>A0A9W7F2D5</accession>
<keyword evidence="6" id="KW-1185">Reference proteome</keyword>
<proteinExistence type="predicted"/>
<dbReference type="AlphaFoldDB" id="A0A9W7F2D5"/>
<sequence>MKFFQVLPAFRKTTQSLRHTACISLDHNLTSRYTKTLVTMYYPSKANGEASGERAPWLPSYAHAGNWSSFVKLPYHLLGGFSSLFFRGATLRSPTRLPPELVEVEGDSSQLPLIILSHGLASWGNHYSSLCSYLASFGYIVITLDHTDGSATVASLEDGPKQFEVVDESKANIENFKRRRGEQLEQRIRDVSDVWNFVKHYKKGDSDDSIVDEVLSKTGKEEFIVAGHSFGGGTAYACLESPLFEGDSCRAGLLFDPWLDAFKWSSSFKDWKNNQKEKIILTCDKGFISSTDKWRVQLEPISEMDSTVKVRYLGMDHIDVCDVPLMLPISTQPDSWFIENMWECKEFLKRIGMHVNEDVAKDLDEKRADVGKRCNKSYKAPF</sequence>
<keyword evidence="4" id="KW-0443">Lipid metabolism</keyword>
<gene>
    <name evidence="5" type="ORF">TrST_g10978</name>
</gene>
<name>A0A9W7F2D5_9STRA</name>
<dbReference type="OrthoDB" id="2363873at2759"/>
<keyword evidence="3" id="KW-0442">Lipid degradation</keyword>
<dbReference type="SUPFAM" id="SSF53474">
    <property type="entry name" value="alpha/beta-Hydrolases"/>
    <property type="match status" value="1"/>
</dbReference>
<evidence type="ECO:0000256" key="4">
    <source>
        <dbReference type="ARBA" id="ARBA00023098"/>
    </source>
</evidence>
<dbReference type="GO" id="GO:0003847">
    <property type="term" value="F:1-alkyl-2-acetylglycerophosphocholine esterase activity"/>
    <property type="evidence" value="ECO:0007669"/>
    <property type="project" value="UniProtKB-EC"/>
</dbReference>
<evidence type="ECO:0000313" key="5">
    <source>
        <dbReference type="EMBL" id="GMH98972.1"/>
    </source>
</evidence>
<reference evidence="6" key="1">
    <citation type="journal article" date="2023" name="Commun. Biol.">
        <title>Genome analysis of Parmales, the sister group of diatoms, reveals the evolutionary specialization of diatoms from phago-mixotrophs to photoautotrophs.</title>
        <authorList>
            <person name="Ban H."/>
            <person name="Sato S."/>
            <person name="Yoshikawa S."/>
            <person name="Yamada K."/>
            <person name="Nakamura Y."/>
            <person name="Ichinomiya M."/>
            <person name="Sato N."/>
            <person name="Blanc-Mathieu R."/>
            <person name="Endo H."/>
            <person name="Kuwata A."/>
            <person name="Ogata H."/>
        </authorList>
    </citation>
    <scope>NUCLEOTIDE SEQUENCE [LARGE SCALE GENOMIC DNA]</scope>
    <source>
        <strain evidence="6">NIES 3701</strain>
    </source>
</reference>
<dbReference type="GO" id="GO:0016042">
    <property type="term" value="P:lipid catabolic process"/>
    <property type="evidence" value="ECO:0007669"/>
    <property type="project" value="UniProtKB-KW"/>
</dbReference>
<dbReference type="PANTHER" id="PTHR10272:SF0">
    <property type="entry name" value="PLATELET-ACTIVATING FACTOR ACETYLHYDROLASE"/>
    <property type="match status" value="1"/>
</dbReference>
<dbReference type="EMBL" id="BRXY01000537">
    <property type="protein sequence ID" value="GMH98972.1"/>
    <property type="molecule type" value="Genomic_DNA"/>
</dbReference>
<comment type="caution">
    <text evidence="5">The sequence shown here is derived from an EMBL/GenBank/DDBJ whole genome shotgun (WGS) entry which is preliminary data.</text>
</comment>
<dbReference type="Pfam" id="PF03403">
    <property type="entry name" value="PAF-AH_p_II"/>
    <property type="match status" value="1"/>
</dbReference>
<dbReference type="Proteomes" id="UP001165085">
    <property type="component" value="Unassembled WGS sequence"/>
</dbReference>
<evidence type="ECO:0000256" key="3">
    <source>
        <dbReference type="ARBA" id="ARBA00022963"/>
    </source>
</evidence>
<protein>
    <recommendedName>
        <fullName evidence="1">1-alkyl-2-acetylglycerophosphocholine esterase</fullName>
        <ecNumber evidence="1">3.1.1.47</ecNumber>
    </recommendedName>
</protein>
<dbReference type="Gene3D" id="3.40.50.1820">
    <property type="entry name" value="alpha/beta hydrolase"/>
    <property type="match status" value="1"/>
</dbReference>
<evidence type="ECO:0000256" key="1">
    <source>
        <dbReference type="ARBA" id="ARBA00013201"/>
    </source>
</evidence>
<dbReference type="PANTHER" id="PTHR10272">
    <property type="entry name" value="PLATELET-ACTIVATING FACTOR ACETYLHYDROLASE"/>
    <property type="match status" value="1"/>
</dbReference>
<evidence type="ECO:0000256" key="2">
    <source>
        <dbReference type="ARBA" id="ARBA00022801"/>
    </source>
</evidence>
<keyword evidence="2" id="KW-0378">Hydrolase</keyword>